<sequence length="220" mass="25373">MDCPLCATPTDAFAQNAQRAYRLCPLCRLISVPPEHLPGREEEELRYREHENSLDNPGYVAMFLDKVRHLQEHCPEAETALDYGCGYEPVLATLLEREGYHAEKYDSIFFPQLPEGARFDLVISTETFEHFHRPARELQTIRRLLRPAGFLAVMTRFYTEAGETPNAAAFLNWYYQRDPTHVCFYRLATFDWIARAHGFQHVFDNGKDFILLQRVGGAAA</sequence>
<dbReference type="SUPFAM" id="SSF53335">
    <property type="entry name" value="S-adenosyl-L-methionine-dependent methyltransferases"/>
    <property type="match status" value="1"/>
</dbReference>
<organism evidence="1 2">
    <name type="scientific">Nitrospina watsonii</name>
    <dbReference type="NCBI Taxonomy" id="1323948"/>
    <lineage>
        <taxon>Bacteria</taxon>
        <taxon>Pseudomonadati</taxon>
        <taxon>Nitrospinota/Tectimicrobiota group</taxon>
        <taxon>Nitrospinota</taxon>
        <taxon>Nitrospinia</taxon>
        <taxon>Nitrospinales</taxon>
        <taxon>Nitrospinaceae</taxon>
        <taxon>Nitrospina</taxon>
    </lineage>
</organism>
<evidence type="ECO:0000313" key="1">
    <source>
        <dbReference type="EMBL" id="CAI2719173.1"/>
    </source>
</evidence>
<keyword evidence="2" id="KW-1185">Reference proteome</keyword>
<dbReference type="Proteomes" id="UP001157733">
    <property type="component" value="Chromosome"/>
</dbReference>
<proteinExistence type="predicted"/>
<dbReference type="GO" id="GO:0032259">
    <property type="term" value="P:methylation"/>
    <property type="evidence" value="ECO:0007669"/>
    <property type="project" value="UniProtKB-KW"/>
</dbReference>
<keyword evidence="1" id="KW-0489">Methyltransferase</keyword>
<gene>
    <name evidence="1" type="ORF">NSPWAT_2317</name>
</gene>
<keyword evidence="1" id="KW-0808">Transferase</keyword>
<dbReference type="InterPro" id="IPR029063">
    <property type="entry name" value="SAM-dependent_MTases_sf"/>
</dbReference>
<accession>A0ABN8W506</accession>
<dbReference type="Gene3D" id="3.40.50.150">
    <property type="entry name" value="Vaccinia Virus protein VP39"/>
    <property type="match status" value="1"/>
</dbReference>
<name>A0ABN8W506_9BACT</name>
<reference evidence="1 2" key="1">
    <citation type="submission" date="2022-09" db="EMBL/GenBank/DDBJ databases">
        <authorList>
            <person name="Kop L."/>
        </authorList>
    </citation>
    <scope>NUCLEOTIDE SEQUENCE [LARGE SCALE GENOMIC DNA]</scope>
    <source>
        <strain evidence="1 2">347</strain>
    </source>
</reference>
<evidence type="ECO:0000313" key="2">
    <source>
        <dbReference type="Proteomes" id="UP001157733"/>
    </source>
</evidence>
<dbReference type="EMBL" id="OX336137">
    <property type="protein sequence ID" value="CAI2719173.1"/>
    <property type="molecule type" value="Genomic_DNA"/>
</dbReference>
<protein>
    <submittedName>
        <fullName evidence="1">Methyltransferase type 12</fullName>
    </submittedName>
</protein>
<dbReference type="CDD" id="cd02440">
    <property type="entry name" value="AdoMet_MTases"/>
    <property type="match status" value="1"/>
</dbReference>
<dbReference type="GO" id="GO:0008168">
    <property type="term" value="F:methyltransferase activity"/>
    <property type="evidence" value="ECO:0007669"/>
    <property type="project" value="UniProtKB-KW"/>
</dbReference>
<dbReference type="Pfam" id="PF13489">
    <property type="entry name" value="Methyltransf_23"/>
    <property type="match status" value="1"/>
</dbReference>